<evidence type="ECO:0000313" key="1">
    <source>
        <dbReference type="EMBL" id="OKP00734.1"/>
    </source>
</evidence>
<reference evidence="1 2" key="1">
    <citation type="submission" date="2016-10" db="EMBL/GenBank/DDBJ databases">
        <title>Genome sequence of the ascomycete fungus Penicillium subrubescens.</title>
        <authorList>
            <person name="De Vries R.P."/>
            <person name="Peng M."/>
            <person name="Dilokpimol A."/>
            <person name="Hilden K."/>
            <person name="Makela M.R."/>
            <person name="Grigoriev I."/>
            <person name="Riley R."/>
            <person name="Granchi Z."/>
        </authorList>
    </citation>
    <scope>NUCLEOTIDE SEQUENCE [LARGE SCALE GENOMIC DNA]</scope>
    <source>
        <strain evidence="1 2">CBS 132785</strain>
    </source>
</reference>
<organism evidence="1 2">
    <name type="scientific">Penicillium subrubescens</name>
    <dbReference type="NCBI Taxonomy" id="1316194"/>
    <lineage>
        <taxon>Eukaryota</taxon>
        <taxon>Fungi</taxon>
        <taxon>Dikarya</taxon>
        <taxon>Ascomycota</taxon>
        <taxon>Pezizomycotina</taxon>
        <taxon>Eurotiomycetes</taxon>
        <taxon>Eurotiomycetidae</taxon>
        <taxon>Eurotiales</taxon>
        <taxon>Aspergillaceae</taxon>
        <taxon>Penicillium</taxon>
    </lineage>
</organism>
<gene>
    <name evidence="1" type="ORF">PENSUB_7665</name>
</gene>
<name>A0A1Q5TKJ0_9EURO</name>
<dbReference type="AlphaFoldDB" id="A0A1Q5TKJ0"/>
<dbReference type="EMBL" id="MNBE01000643">
    <property type="protein sequence ID" value="OKP00734.1"/>
    <property type="molecule type" value="Genomic_DNA"/>
</dbReference>
<proteinExistence type="predicted"/>
<accession>A0A1Q5TKJ0</accession>
<keyword evidence="2" id="KW-1185">Reference proteome</keyword>
<evidence type="ECO:0000313" key="2">
    <source>
        <dbReference type="Proteomes" id="UP000186955"/>
    </source>
</evidence>
<dbReference type="Proteomes" id="UP000186955">
    <property type="component" value="Unassembled WGS sequence"/>
</dbReference>
<protein>
    <submittedName>
        <fullName evidence="1">Uncharacterized protein</fullName>
    </submittedName>
</protein>
<comment type="caution">
    <text evidence="1">The sequence shown here is derived from an EMBL/GenBank/DDBJ whole genome shotgun (WGS) entry which is preliminary data.</text>
</comment>
<sequence>MSGEAFVKRQQTGHPGYFDHRSYWSVANDSRPHDLEVSTQQVDPAVVHES</sequence>